<dbReference type="EMBL" id="AP019376">
    <property type="protein sequence ID" value="BBH91107.1"/>
    <property type="molecule type" value="Genomic_DNA"/>
</dbReference>
<accession>A0A455SRS2</accession>
<name>A0A455SRS2_9CHLR</name>
<dbReference type="AlphaFoldDB" id="A0A455SRS2"/>
<sequence length="69" mass="7855">MTQRLLHVRFNGRSEELSLAALHLGNQATDQEIKQAVTHYLDLPTHILDDYVIVRTDQAVIVRPEALYG</sequence>
<proteinExistence type="predicted"/>
<gene>
    <name evidence="1" type="ORF">KTC_58580</name>
</gene>
<reference evidence="1" key="1">
    <citation type="submission" date="2018-12" db="EMBL/GenBank/DDBJ databases">
        <title>Novel natural products biosynthetic potential of the class Ktedonobacteria.</title>
        <authorList>
            <person name="Zheng Y."/>
            <person name="Saitou A."/>
            <person name="Wang C.M."/>
            <person name="Toyoda A."/>
            <person name="Minakuchi Y."/>
            <person name="Sekiguchi Y."/>
            <person name="Ueda K."/>
            <person name="Takano H."/>
            <person name="Sakai Y."/>
            <person name="Yokota A."/>
            <person name="Yabe S."/>
        </authorList>
    </citation>
    <scope>NUCLEOTIDE SEQUENCE</scope>
    <source>
        <strain evidence="1">COM3</strain>
    </source>
</reference>
<protein>
    <submittedName>
        <fullName evidence="1">Uncharacterized protein</fullName>
    </submittedName>
</protein>
<organism evidence="1">
    <name type="scientific">Thermosporothrix sp. COM3</name>
    <dbReference type="NCBI Taxonomy" id="2490863"/>
    <lineage>
        <taxon>Bacteria</taxon>
        <taxon>Bacillati</taxon>
        <taxon>Chloroflexota</taxon>
        <taxon>Ktedonobacteria</taxon>
        <taxon>Ktedonobacterales</taxon>
        <taxon>Thermosporotrichaceae</taxon>
        <taxon>Thermosporothrix</taxon>
    </lineage>
</organism>
<evidence type="ECO:0000313" key="1">
    <source>
        <dbReference type="EMBL" id="BBH91107.1"/>
    </source>
</evidence>